<feature type="region of interest" description="Disordered" evidence="1">
    <location>
        <begin position="242"/>
        <end position="270"/>
    </location>
</feature>
<feature type="compositionally biased region" description="Low complexity" evidence="1">
    <location>
        <begin position="245"/>
        <end position="270"/>
    </location>
</feature>
<evidence type="ECO:0000313" key="3">
    <source>
        <dbReference type="EMBL" id="PVH94274.1"/>
    </source>
</evidence>
<evidence type="ECO:0000256" key="2">
    <source>
        <dbReference type="SAM" id="SignalP"/>
    </source>
</evidence>
<keyword evidence="4" id="KW-1185">Reference proteome</keyword>
<dbReference type="OrthoDB" id="1193027at2759"/>
<evidence type="ECO:0000313" key="4">
    <source>
        <dbReference type="Proteomes" id="UP000244855"/>
    </source>
</evidence>
<proteinExistence type="predicted"/>
<accession>A0A2V1DAT1</accession>
<dbReference type="EMBL" id="KZ805543">
    <property type="protein sequence ID" value="PVH94274.1"/>
    <property type="molecule type" value="Genomic_DNA"/>
</dbReference>
<sequence length="314" mass="32558">MQFTTSYIIAASQLFALAMGAPLLQADAREARSLVERSAYKVFGGDGSAAQGWPKKADWKSFEDLWKANENTINNSCTQFNQKNNSPEETANIKKAISKVSKEVNIEERVLLAIVVQESKGCVRAPTTNYGFDNPGLMQSFQGKNTCFNVSPCPVEKIEGMIRDGAGVGAEAGLGQSIKKAGGNDAQTIYKAARNYNSGSLDPSGNLGKGIATHCYSSDVANILIGWADGKHGCDEATIGNLGGSSSPSTPATTTPAPAATPATTTTTPSGGCKKSILVKAGDTCASTGITAALNPGLNAQCSNLIAGKTYCAA</sequence>
<organism evidence="3 4">
    <name type="scientific">Periconia macrospinosa</name>
    <dbReference type="NCBI Taxonomy" id="97972"/>
    <lineage>
        <taxon>Eukaryota</taxon>
        <taxon>Fungi</taxon>
        <taxon>Dikarya</taxon>
        <taxon>Ascomycota</taxon>
        <taxon>Pezizomycotina</taxon>
        <taxon>Dothideomycetes</taxon>
        <taxon>Pleosporomycetidae</taxon>
        <taxon>Pleosporales</taxon>
        <taxon>Massarineae</taxon>
        <taxon>Periconiaceae</taxon>
        <taxon>Periconia</taxon>
    </lineage>
</organism>
<dbReference type="Gene3D" id="1.10.530.10">
    <property type="match status" value="1"/>
</dbReference>
<evidence type="ECO:0000256" key="1">
    <source>
        <dbReference type="SAM" id="MobiDB-lite"/>
    </source>
</evidence>
<dbReference type="Proteomes" id="UP000244855">
    <property type="component" value="Unassembled WGS sequence"/>
</dbReference>
<dbReference type="AlphaFoldDB" id="A0A2V1DAT1"/>
<keyword evidence="2" id="KW-0732">Signal</keyword>
<gene>
    <name evidence="3" type="ORF">DM02DRAFT_618749</name>
</gene>
<feature type="chain" id="PRO_5016014399" description="Carbohydrate-binding module family 50 protein" evidence="2">
    <location>
        <begin position="21"/>
        <end position="314"/>
    </location>
</feature>
<feature type="signal peptide" evidence="2">
    <location>
        <begin position="1"/>
        <end position="20"/>
    </location>
</feature>
<evidence type="ECO:0008006" key="5">
    <source>
        <dbReference type="Google" id="ProtNLM"/>
    </source>
</evidence>
<name>A0A2V1DAT1_9PLEO</name>
<protein>
    <recommendedName>
        <fullName evidence="5">Carbohydrate-binding module family 50 protein</fullName>
    </recommendedName>
</protein>
<reference evidence="3 4" key="1">
    <citation type="journal article" date="2018" name="Sci. Rep.">
        <title>Comparative genomics provides insights into the lifestyle and reveals functional heterogeneity of dark septate endophytic fungi.</title>
        <authorList>
            <person name="Knapp D.G."/>
            <person name="Nemeth J.B."/>
            <person name="Barry K."/>
            <person name="Hainaut M."/>
            <person name="Henrissat B."/>
            <person name="Johnson J."/>
            <person name="Kuo A."/>
            <person name="Lim J.H.P."/>
            <person name="Lipzen A."/>
            <person name="Nolan M."/>
            <person name="Ohm R.A."/>
            <person name="Tamas L."/>
            <person name="Grigoriev I.V."/>
            <person name="Spatafora J.W."/>
            <person name="Nagy L.G."/>
            <person name="Kovacs G.M."/>
        </authorList>
    </citation>
    <scope>NUCLEOTIDE SEQUENCE [LARGE SCALE GENOMIC DNA]</scope>
    <source>
        <strain evidence="3 4">DSE2036</strain>
    </source>
</reference>